<dbReference type="InParanoid" id="A3LQ24"/>
<dbReference type="GO" id="GO:0005634">
    <property type="term" value="C:nucleus"/>
    <property type="evidence" value="ECO:0007669"/>
    <property type="project" value="UniProtKB-SubCell"/>
</dbReference>
<evidence type="ECO:0000256" key="1">
    <source>
        <dbReference type="ARBA" id="ARBA00004123"/>
    </source>
</evidence>
<keyword evidence="6" id="KW-0234">DNA repair</keyword>
<evidence type="ECO:0000256" key="4">
    <source>
        <dbReference type="ARBA" id="ARBA00022801"/>
    </source>
</evidence>
<organism evidence="9 10">
    <name type="scientific">Scheffersomyces stipitis (strain ATCC 58785 / CBS 6054 / NBRC 10063 / NRRL Y-11545)</name>
    <name type="common">Yeast</name>
    <name type="synonym">Pichia stipitis</name>
    <dbReference type="NCBI Taxonomy" id="322104"/>
    <lineage>
        <taxon>Eukaryota</taxon>
        <taxon>Fungi</taxon>
        <taxon>Dikarya</taxon>
        <taxon>Ascomycota</taxon>
        <taxon>Saccharomycotina</taxon>
        <taxon>Pichiomycetes</taxon>
        <taxon>Debaryomycetaceae</taxon>
        <taxon>Scheffersomyces</taxon>
    </lineage>
</organism>
<dbReference type="AlphaFoldDB" id="A3LQ24"/>
<keyword evidence="3" id="KW-0227">DNA damage</keyword>
<dbReference type="PANTHER" id="PTHR11264">
    <property type="entry name" value="URACIL-DNA GLYCOSYLASE"/>
    <property type="match status" value="1"/>
</dbReference>
<keyword evidence="5" id="KW-0496">Mitochondrion</keyword>
<dbReference type="GO" id="GO:0005739">
    <property type="term" value="C:mitochondrion"/>
    <property type="evidence" value="ECO:0007669"/>
    <property type="project" value="EnsemblFungi"/>
</dbReference>
<dbReference type="SUPFAM" id="SSF52141">
    <property type="entry name" value="Uracil-DNA glycosylase-like"/>
    <property type="match status" value="1"/>
</dbReference>
<name>A3LQ24_PICST</name>
<dbReference type="NCBIfam" id="NF003592">
    <property type="entry name" value="PRK05254.1-5"/>
    <property type="match status" value="1"/>
</dbReference>
<comment type="similarity">
    <text evidence="2">Belongs to the uracil-DNA glycosylase (UDG) superfamily. UNG family.</text>
</comment>
<reference evidence="9 10" key="1">
    <citation type="journal article" date="2007" name="Nat. Biotechnol.">
        <title>Genome sequence of the lignocellulose-bioconverting and xylose-fermenting yeast Pichia stipitis.</title>
        <authorList>
            <person name="Jeffries T.W."/>
            <person name="Grigoriev I.V."/>
            <person name="Grimwood J."/>
            <person name="Laplaza J.M."/>
            <person name="Aerts A."/>
            <person name="Salamov A."/>
            <person name="Schmutz J."/>
            <person name="Lindquist E."/>
            <person name="Dehal P."/>
            <person name="Shapiro H."/>
            <person name="Jin Y.S."/>
            <person name="Passoth V."/>
            <person name="Richardson P.M."/>
        </authorList>
    </citation>
    <scope>NUCLEOTIDE SEQUENCE [LARGE SCALE GENOMIC DNA]</scope>
    <source>
        <strain evidence="10">ATCC 58785 / CBS 6054 / NBRC 10063 / NRRL Y-11545</strain>
    </source>
</reference>
<dbReference type="InterPro" id="IPR005122">
    <property type="entry name" value="Uracil-DNA_glycosylase-like"/>
</dbReference>
<evidence type="ECO:0000313" key="10">
    <source>
        <dbReference type="Proteomes" id="UP000002258"/>
    </source>
</evidence>
<dbReference type="SMART" id="SM00987">
    <property type="entry name" value="UreE_C"/>
    <property type="match status" value="1"/>
</dbReference>
<dbReference type="InterPro" id="IPR002043">
    <property type="entry name" value="UDG_fam1"/>
</dbReference>
<keyword evidence="7" id="KW-0539">Nucleus</keyword>
<feature type="non-terminal residue" evidence="9">
    <location>
        <position position="1"/>
    </location>
</feature>
<dbReference type="NCBIfam" id="NF003588">
    <property type="entry name" value="PRK05254.1-1"/>
    <property type="match status" value="1"/>
</dbReference>
<dbReference type="SMART" id="SM00986">
    <property type="entry name" value="UDG"/>
    <property type="match status" value="1"/>
</dbReference>
<dbReference type="InterPro" id="IPR036895">
    <property type="entry name" value="Uracil-DNA_glycosylase-like_sf"/>
</dbReference>
<dbReference type="FunFam" id="3.40.470.10:FF:000007">
    <property type="entry name" value="Uracil-DNA glycosylase"/>
    <property type="match status" value="1"/>
</dbReference>
<dbReference type="CDD" id="cd10027">
    <property type="entry name" value="UDG-F1-like"/>
    <property type="match status" value="1"/>
</dbReference>
<dbReference type="RefSeq" id="XP_001383168.2">
    <property type="nucleotide sequence ID" value="XM_001383131.1"/>
</dbReference>
<dbReference type="Gene3D" id="3.40.470.10">
    <property type="entry name" value="Uracil-DNA glycosylase-like domain"/>
    <property type="match status" value="1"/>
</dbReference>
<gene>
    <name evidence="9" type="ORF">PICST_42190</name>
</gene>
<dbReference type="KEGG" id="pic:PICST_42190"/>
<dbReference type="PANTHER" id="PTHR11264:SF0">
    <property type="entry name" value="URACIL-DNA GLYCOSYLASE"/>
    <property type="match status" value="1"/>
</dbReference>
<comment type="subcellular location">
    <subcellularLocation>
        <location evidence="1">Nucleus</location>
    </subcellularLocation>
</comment>
<dbReference type="NCBIfam" id="TIGR00628">
    <property type="entry name" value="ung"/>
    <property type="match status" value="1"/>
</dbReference>
<evidence type="ECO:0000256" key="6">
    <source>
        <dbReference type="ARBA" id="ARBA00023204"/>
    </source>
</evidence>
<accession>A3LQ24</accession>
<sequence>FDKEQWLRTLTEEHKQLLALEINQLHISWLAALHKELTKPYFISLKKFLLAQKATVFPPQNQIYSWSHYTPLPNIKCLVIGQDPYHNYNQAHGLAFSVLEPTRPPPSLLNIYKTLAIDYDNFQIPDYKELSKQGRPGGGNLTKWARRGVLLLNNVLTVECHKANSHANRGWETFTEKVIETAITFHQHQKQGFVIMAWGSPAQKRVDKFSHLLRAQSAGESSQFEVIKTVHPSPLSASRGFFTSRVFRRCNDFLEKQNQELIDWGIMDGNVVL</sequence>
<evidence type="ECO:0000259" key="8">
    <source>
        <dbReference type="SMART" id="SM00986"/>
    </source>
</evidence>
<dbReference type="HOGENOM" id="CLU_032162_2_2_1"/>
<dbReference type="Pfam" id="PF03167">
    <property type="entry name" value="UDG"/>
    <property type="match status" value="1"/>
</dbReference>
<evidence type="ECO:0000256" key="2">
    <source>
        <dbReference type="ARBA" id="ARBA00008184"/>
    </source>
</evidence>
<evidence type="ECO:0000313" key="9">
    <source>
        <dbReference type="EMBL" id="ABN65139.2"/>
    </source>
</evidence>
<evidence type="ECO:0000256" key="5">
    <source>
        <dbReference type="ARBA" id="ARBA00023128"/>
    </source>
</evidence>
<keyword evidence="4" id="KW-0378">Hydrolase</keyword>
<evidence type="ECO:0000256" key="7">
    <source>
        <dbReference type="ARBA" id="ARBA00023242"/>
    </source>
</evidence>
<dbReference type="EMBL" id="CP000496">
    <property type="protein sequence ID" value="ABN65139.2"/>
    <property type="molecule type" value="Genomic_DNA"/>
</dbReference>
<keyword evidence="10" id="KW-1185">Reference proteome</keyword>
<dbReference type="OMA" id="PDNGYLM"/>
<dbReference type="HAMAP" id="MF_00148">
    <property type="entry name" value="UDG"/>
    <property type="match status" value="1"/>
</dbReference>
<evidence type="ECO:0000256" key="3">
    <source>
        <dbReference type="ARBA" id="ARBA00022763"/>
    </source>
</evidence>
<dbReference type="GO" id="GO:0097510">
    <property type="term" value="P:base-excision repair, AP site formation via deaminated base removal"/>
    <property type="evidence" value="ECO:0007669"/>
    <property type="project" value="TreeGrafter"/>
</dbReference>
<dbReference type="STRING" id="322104.A3LQ24"/>
<dbReference type="OrthoDB" id="10031947at2759"/>
<proteinExistence type="inferred from homology"/>
<dbReference type="NCBIfam" id="NF003589">
    <property type="entry name" value="PRK05254.1-2"/>
    <property type="match status" value="1"/>
</dbReference>
<dbReference type="eggNOG" id="KOG2994">
    <property type="taxonomic scope" value="Eukaryota"/>
</dbReference>
<protein>
    <recommendedName>
        <fullName evidence="8">Uracil-DNA glycosylase-like domain-containing protein</fullName>
    </recommendedName>
</protein>
<feature type="domain" description="Uracil-DNA glycosylase-like" evidence="8">
    <location>
        <begin position="68"/>
        <end position="254"/>
    </location>
</feature>
<dbReference type="GO" id="GO:0004844">
    <property type="term" value="F:uracil DNA N-glycosylase activity"/>
    <property type="evidence" value="ECO:0007669"/>
    <property type="project" value="EnsemblFungi"/>
</dbReference>
<dbReference type="Proteomes" id="UP000002258">
    <property type="component" value="Chromosome 2"/>
</dbReference>
<dbReference type="FunCoup" id="A3LQ24">
    <property type="interactions" value="312"/>
</dbReference>
<dbReference type="GeneID" id="4837618"/>